<dbReference type="AlphaFoldDB" id="A0AAU0F075"/>
<proteinExistence type="predicted"/>
<evidence type="ECO:0000256" key="1">
    <source>
        <dbReference type="SAM" id="Phobius"/>
    </source>
</evidence>
<keyword evidence="1" id="KW-0472">Membrane</keyword>
<evidence type="ECO:0000313" key="2">
    <source>
        <dbReference type="EMBL" id="WOC51069.1"/>
    </source>
</evidence>
<dbReference type="EMBL" id="CP136426">
    <property type="protein sequence ID" value="WOC51069.1"/>
    <property type="molecule type" value="Genomic_DNA"/>
</dbReference>
<evidence type="ECO:0000313" key="3">
    <source>
        <dbReference type="Proteomes" id="UP001432059"/>
    </source>
</evidence>
<keyword evidence="3" id="KW-1185">Reference proteome</keyword>
<dbReference type="RefSeq" id="WP_327984738.1">
    <property type="nucleotide sequence ID" value="NZ_CP136426.1"/>
</dbReference>
<gene>
    <name evidence="2" type="ORF">BPO_0422</name>
</gene>
<organism evidence="2 3">
    <name type="scientific">Bergeyella porcorum</name>
    <dbReference type="NCBI Taxonomy" id="1735111"/>
    <lineage>
        <taxon>Bacteria</taxon>
        <taxon>Pseudomonadati</taxon>
        <taxon>Bacteroidota</taxon>
        <taxon>Flavobacteriia</taxon>
        <taxon>Flavobacteriales</taxon>
        <taxon>Weeksellaceae</taxon>
        <taxon>Bergeyella</taxon>
    </lineage>
</organism>
<accession>A0AAU0F075</accession>
<dbReference type="KEGG" id="bpor:BPO_0422"/>
<keyword evidence="1" id="KW-1133">Transmembrane helix</keyword>
<reference evidence="2" key="1">
    <citation type="submission" date="2023-10" db="EMBL/GenBank/DDBJ databases">
        <title>Characterization and whole genome sequencing of a novel strain of Bergeyella porcorum QD2021 isolated from pig.</title>
        <authorList>
            <person name="Liu G."/>
            <person name="Chen C."/>
            <person name="Han X."/>
        </authorList>
    </citation>
    <scope>NUCLEOTIDE SEQUENCE</scope>
    <source>
        <strain evidence="2">QD2021</strain>
    </source>
</reference>
<feature type="transmembrane region" description="Helical" evidence="1">
    <location>
        <begin position="70"/>
        <end position="91"/>
    </location>
</feature>
<feature type="transmembrane region" description="Helical" evidence="1">
    <location>
        <begin position="12"/>
        <end position="30"/>
    </location>
</feature>
<protein>
    <submittedName>
        <fullName evidence="2">Uncharacterized protein</fullName>
    </submittedName>
</protein>
<feature type="transmembrane region" description="Helical" evidence="1">
    <location>
        <begin position="42"/>
        <end position="63"/>
    </location>
</feature>
<keyword evidence="1" id="KW-0812">Transmembrane</keyword>
<name>A0AAU0F075_9FLAO</name>
<feature type="transmembrane region" description="Helical" evidence="1">
    <location>
        <begin position="97"/>
        <end position="120"/>
    </location>
</feature>
<dbReference type="Proteomes" id="UP001432059">
    <property type="component" value="Chromosome"/>
</dbReference>
<sequence length="123" mass="14239">MDSTKVMLALRQCLYFLIISGILFGLHWLSSGKAWFPSDFNIHILLFALTFIVVVSIAIFYIFSSSDKIGFVYLGFVIFKMFGIGYLAVFQNGFREYLLVYFVIFWIYLAVEATLVVNFLKKK</sequence>